<name>A0ACC2UTG1_9FUNG</name>
<proteinExistence type="predicted"/>
<evidence type="ECO:0000313" key="1">
    <source>
        <dbReference type="EMBL" id="KAJ9089955.1"/>
    </source>
</evidence>
<protein>
    <submittedName>
        <fullName evidence="1">Uncharacterized protein</fullName>
    </submittedName>
</protein>
<keyword evidence="2" id="KW-1185">Reference proteome</keyword>
<organism evidence="1 2">
    <name type="scientific">Entomophthora muscae</name>
    <dbReference type="NCBI Taxonomy" id="34485"/>
    <lineage>
        <taxon>Eukaryota</taxon>
        <taxon>Fungi</taxon>
        <taxon>Fungi incertae sedis</taxon>
        <taxon>Zoopagomycota</taxon>
        <taxon>Entomophthoromycotina</taxon>
        <taxon>Entomophthoromycetes</taxon>
        <taxon>Entomophthorales</taxon>
        <taxon>Entomophthoraceae</taxon>
        <taxon>Entomophthora</taxon>
    </lineage>
</organism>
<dbReference type="EMBL" id="QTSX02000023">
    <property type="protein sequence ID" value="KAJ9089955.1"/>
    <property type="molecule type" value="Genomic_DNA"/>
</dbReference>
<reference evidence="1" key="1">
    <citation type="submission" date="2022-04" db="EMBL/GenBank/DDBJ databases">
        <title>Genome of the entomopathogenic fungus Entomophthora muscae.</title>
        <authorList>
            <person name="Elya C."/>
            <person name="Lovett B.R."/>
            <person name="Lee E."/>
            <person name="Macias A.M."/>
            <person name="Hajek A.E."/>
            <person name="De Bivort B.L."/>
            <person name="Kasson M.T."/>
            <person name="De Fine Licht H.H."/>
            <person name="Stajich J.E."/>
        </authorList>
    </citation>
    <scope>NUCLEOTIDE SEQUENCE</scope>
    <source>
        <strain evidence="1">Berkeley</strain>
    </source>
</reference>
<dbReference type="Proteomes" id="UP001165960">
    <property type="component" value="Unassembled WGS sequence"/>
</dbReference>
<accession>A0ACC2UTG1</accession>
<gene>
    <name evidence="1" type="ORF">DSO57_1007774</name>
</gene>
<comment type="caution">
    <text evidence="1">The sequence shown here is derived from an EMBL/GenBank/DDBJ whole genome shotgun (WGS) entry which is preliminary data.</text>
</comment>
<evidence type="ECO:0000313" key="2">
    <source>
        <dbReference type="Proteomes" id="UP001165960"/>
    </source>
</evidence>
<sequence length="94" mass="10333">MQNQPHFEGQKRKKEICPRNNPTKAKPKDGEWWHSQHSTTETLDGCPSSTLDFHKKGLTGALGAIGSSLGKKVLLTQAFRGFQLGFAHDKGLSS</sequence>